<keyword evidence="6" id="KW-0472">Membrane</keyword>
<evidence type="ECO:0000256" key="2">
    <source>
        <dbReference type="ARBA" id="ARBA00005581"/>
    </source>
</evidence>
<comment type="caution">
    <text evidence="7">The sequence shown here is derived from an EMBL/GenBank/DDBJ whole genome shotgun (WGS) entry which is preliminary data.</text>
</comment>
<evidence type="ECO:0000256" key="3">
    <source>
        <dbReference type="ARBA" id="ARBA00022471"/>
    </source>
</evidence>
<organism evidence="7 8">
    <name type="scientific">Heracleum sosnowskyi</name>
    <dbReference type="NCBI Taxonomy" id="360622"/>
    <lineage>
        <taxon>Eukaryota</taxon>
        <taxon>Viridiplantae</taxon>
        <taxon>Streptophyta</taxon>
        <taxon>Embryophyta</taxon>
        <taxon>Tracheophyta</taxon>
        <taxon>Spermatophyta</taxon>
        <taxon>Magnoliopsida</taxon>
        <taxon>eudicotyledons</taxon>
        <taxon>Gunneridae</taxon>
        <taxon>Pentapetalae</taxon>
        <taxon>asterids</taxon>
        <taxon>campanulids</taxon>
        <taxon>Apiales</taxon>
        <taxon>Apiaceae</taxon>
        <taxon>Apioideae</taxon>
        <taxon>apioid superclade</taxon>
        <taxon>Tordylieae</taxon>
        <taxon>Tordyliinae</taxon>
        <taxon>Heracleum</taxon>
    </lineage>
</organism>
<keyword evidence="3" id="KW-0713">Self-incompatibility</keyword>
<sequence length="234" mass="25732">MLDACWDKILQIDVGSTMKRSPRSSIFVSLLVIIVTFSLVNKHPTVFGKHNKTGGHHVDPGLVESTIHEAQPLPIVPPLPVTPIQVVLPNPGRPGAPRSDTTFDVIVINQASAGLDTVNVSCTPGGGPPAPLPPPDTCGPRVEPHLLKIGERFSWTFEYPDARADISYMCRIDWTGHNQGLVSFFDKDSYTDAICRSNKGNFCYWTIAPDGFYHSNEDAPFPGPAWTYRWPWGV</sequence>
<reference evidence="7" key="1">
    <citation type="submission" date="2023-02" db="EMBL/GenBank/DDBJ databases">
        <title>Genome of toxic invasive species Heracleum sosnowskyi carries increased number of genes despite the absence of recent whole-genome duplications.</title>
        <authorList>
            <person name="Schelkunov M."/>
            <person name="Shtratnikova V."/>
            <person name="Makarenko M."/>
            <person name="Klepikova A."/>
            <person name="Omelchenko D."/>
            <person name="Novikova G."/>
            <person name="Obukhova E."/>
            <person name="Bogdanov V."/>
            <person name="Penin A."/>
            <person name="Logacheva M."/>
        </authorList>
    </citation>
    <scope>NUCLEOTIDE SEQUENCE</scope>
    <source>
        <strain evidence="7">Hsosn_3</strain>
        <tissue evidence="7">Leaf</tissue>
    </source>
</reference>
<dbReference type="InterPro" id="IPR010264">
    <property type="entry name" value="Self-incomp_S1"/>
</dbReference>
<evidence type="ECO:0000256" key="1">
    <source>
        <dbReference type="ARBA" id="ARBA00004613"/>
    </source>
</evidence>
<dbReference type="Proteomes" id="UP001237642">
    <property type="component" value="Unassembled WGS sequence"/>
</dbReference>
<keyword evidence="8" id="KW-1185">Reference proteome</keyword>
<evidence type="ECO:0008006" key="9">
    <source>
        <dbReference type="Google" id="ProtNLM"/>
    </source>
</evidence>
<dbReference type="GO" id="GO:0005576">
    <property type="term" value="C:extracellular region"/>
    <property type="evidence" value="ECO:0007669"/>
    <property type="project" value="UniProtKB-SubCell"/>
</dbReference>
<comment type="similarity">
    <text evidence="2">Belongs to the plant self-incompatibility (S1) protein family.</text>
</comment>
<gene>
    <name evidence="7" type="ORF">POM88_012868</name>
</gene>
<dbReference type="AlphaFoldDB" id="A0AAD8N2V7"/>
<dbReference type="EMBL" id="JAUIZM010000003">
    <property type="protein sequence ID" value="KAK1393812.1"/>
    <property type="molecule type" value="Genomic_DNA"/>
</dbReference>
<keyword evidence="4" id="KW-0964">Secreted</keyword>
<evidence type="ECO:0000313" key="8">
    <source>
        <dbReference type="Proteomes" id="UP001237642"/>
    </source>
</evidence>
<name>A0AAD8N2V7_9APIA</name>
<dbReference type="GO" id="GO:0060320">
    <property type="term" value="P:rejection of self pollen"/>
    <property type="evidence" value="ECO:0007669"/>
    <property type="project" value="UniProtKB-KW"/>
</dbReference>
<reference evidence="7" key="2">
    <citation type="submission" date="2023-05" db="EMBL/GenBank/DDBJ databases">
        <authorList>
            <person name="Schelkunov M.I."/>
        </authorList>
    </citation>
    <scope>NUCLEOTIDE SEQUENCE</scope>
    <source>
        <strain evidence="7">Hsosn_3</strain>
        <tissue evidence="7">Leaf</tissue>
    </source>
</reference>
<feature type="transmembrane region" description="Helical" evidence="6">
    <location>
        <begin position="24"/>
        <end position="40"/>
    </location>
</feature>
<evidence type="ECO:0000256" key="5">
    <source>
        <dbReference type="ARBA" id="ARBA00022729"/>
    </source>
</evidence>
<evidence type="ECO:0000256" key="6">
    <source>
        <dbReference type="SAM" id="Phobius"/>
    </source>
</evidence>
<evidence type="ECO:0000313" key="7">
    <source>
        <dbReference type="EMBL" id="KAK1393812.1"/>
    </source>
</evidence>
<keyword evidence="5" id="KW-0732">Signal</keyword>
<comment type="subcellular location">
    <subcellularLocation>
        <location evidence="1">Secreted</location>
    </subcellularLocation>
</comment>
<dbReference type="Pfam" id="PF05938">
    <property type="entry name" value="Self-incomp_S1"/>
    <property type="match status" value="1"/>
</dbReference>
<keyword evidence="6" id="KW-1133">Transmembrane helix</keyword>
<protein>
    <recommendedName>
        <fullName evidence="9">S-protein homolog</fullName>
    </recommendedName>
</protein>
<keyword evidence="6" id="KW-0812">Transmembrane</keyword>
<evidence type="ECO:0000256" key="4">
    <source>
        <dbReference type="ARBA" id="ARBA00022525"/>
    </source>
</evidence>
<accession>A0AAD8N2V7</accession>
<proteinExistence type="inferred from homology"/>